<accession>A0A3E1Y6J0</accession>
<proteinExistence type="predicted"/>
<dbReference type="InterPro" id="IPR036390">
    <property type="entry name" value="WH_DNA-bd_sf"/>
</dbReference>
<dbReference type="GO" id="GO:0003700">
    <property type="term" value="F:DNA-binding transcription factor activity"/>
    <property type="evidence" value="ECO:0007669"/>
    <property type="project" value="TreeGrafter"/>
</dbReference>
<dbReference type="InterPro" id="IPR036388">
    <property type="entry name" value="WH-like_DNA-bd_sf"/>
</dbReference>
<dbReference type="GO" id="GO:0005829">
    <property type="term" value="C:cytosol"/>
    <property type="evidence" value="ECO:0007669"/>
    <property type="project" value="TreeGrafter"/>
</dbReference>
<dbReference type="Proteomes" id="UP000260644">
    <property type="component" value="Unassembled WGS sequence"/>
</dbReference>
<evidence type="ECO:0000313" key="2">
    <source>
        <dbReference type="Proteomes" id="UP000260644"/>
    </source>
</evidence>
<dbReference type="Gene3D" id="1.10.10.10">
    <property type="entry name" value="Winged helix-like DNA-binding domain superfamily/Winged helix DNA-binding domain"/>
    <property type="match status" value="1"/>
</dbReference>
<sequence length="138" mass="15348">MNNSRFPISLHILTLLASDEGVLKSSDHIAGSININPVLVRKEISNLRKHGMIESKEGKNGGATLSRPANQILLSEIYHAVQQSSLLGNSKNKPNPNCPIGRQINQHLDDLYNELENVLLNKLAHMTLSDFVKQFENQ</sequence>
<dbReference type="Pfam" id="PF02082">
    <property type="entry name" value="Rrf2"/>
    <property type="match status" value="1"/>
</dbReference>
<reference evidence="1 2" key="1">
    <citation type="submission" date="2018-07" db="EMBL/GenBank/DDBJ databases">
        <title>Chitinophaga K2CV101002-2 sp. nov., isolated from a monsoon evergreen broad-leaved forest soil.</title>
        <authorList>
            <person name="Lv Y."/>
        </authorList>
    </citation>
    <scope>NUCLEOTIDE SEQUENCE [LARGE SCALE GENOMIC DNA]</scope>
    <source>
        <strain evidence="1 2">GDMCC 1.1288</strain>
    </source>
</reference>
<dbReference type="PROSITE" id="PS51197">
    <property type="entry name" value="HTH_RRF2_2"/>
    <property type="match status" value="1"/>
</dbReference>
<dbReference type="RefSeq" id="WP_116977242.1">
    <property type="nucleotide sequence ID" value="NZ_QPMM01000010.1"/>
</dbReference>
<dbReference type="OrthoDB" id="213028at2"/>
<organism evidence="1 2">
    <name type="scientific">Chitinophaga silvatica</name>
    <dbReference type="NCBI Taxonomy" id="2282649"/>
    <lineage>
        <taxon>Bacteria</taxon>
        <taxon>Pseudomonadati</taxon>
        <taxon>Bacteroidota</taxon>
        <taxon>Chitinophagia</taxon>
        <taxon>Chitinophagales</taxon>
        <taxon>Chitinophagaceae</taxon>
        <taxon>Chitinophaga</taxon>
    </lineage>
</organism>
<name>A0A3E1Y6J0_9BACT</name>
<gene>
    <name evidence="1" type="ORF">DVR12_18315</name>
</gene>
<dbReference type="SUPFAM" id="SSF46785">
    <property type="entry name" value="Winged helix' DNA-binding domain"/>
    <property type="match status" value="1"/>
</dbReference>
<dbReference type="PANTHER" id="PTHR33221">
    <property type="entry name" value="WINGED HELIX-TURN-HELIX TRANSCRIPTIONAL REGULATOR, RRF2 FAMILY"/>
    <property type="match status" value="1"/>
</dbReference>
<comment type="caution">
    <text evidence="1">The sequence shown here is derived from an EMBL/GenBank/DDBJ whole genome shotgun (WGS) entry which is preliminary data.</text>
</comment>
<dbReference type="AlphaFoldDB" id="A0A3E1Y6J0"/>
<protein>
    <submittedName>
        <fullName evidence="1">Rrf2 family transcriptional regulator</fullName>
    </submittedName>
</protein>
<keyword evidence="2" id="KW-1185">Reference proteome</keyword>
<dbReference type="PANTHER" id="PTHR33221:SF15">
    <property type="entry name" value="HTH-TYPE TRANSCRIPTIONAL REGULATOR YWGB-RELATED"/>
    <property type="match status" value="1"/>
</dbReference>
<dbReference type="EMBL" id="QPMM01000010">
    <property type="protein sequence ID" value="RFS20521.1"/>
    <property type="molecule type" value="Genomic_DNA"/>
</dbReference>
<evidence type="ECO:0000313" key="1">
    <source>
        <dbReference type="EMBL" id="RFS20521.1"/>
    </source>
</evidence>
<dbReference type="InterPro" id="IPR000944">
    <property type="entry name" value="Tscrpt_reg_Rrf2"/>
</dbReference>